<dbReference type="OrthoDB" id="517867at2"/>
<organism evidence="3 4">
    <name type="scientific">Alteromonas pelagimontana</name>
    <dbReference type="NCBI Taxonomy" id="1858656"/>
    <lineage>
        <taxon>Bacteria</taxon>
        <taxon>Pseudomonadati</taxon>
        <taxon>Pseudomonadota</taxon>
        <taxon>Gammaproteobacteria</taxon>
        <taxon>Alteromonadales</taxon>
        <taxon>Alteromonadaceae</taxon>
        <taxon>Alteromonas/Salinimonas group</taxon>
        <taxon>Alteromonas</taxon>
    </lineage>
</organism>
<dbReference type="PANTHER" id="PTHR39199:SF1">
    <property type="entry name" value="BLR5128 PROTEIN"/>
    <property type="match status" value="1"/>
</dbReference>
<protein>
    <submittedName>
        <fullName evidence="3">ACT domain-containing protein</fullName>
    </submittedName>
</protein>
<evidence type="ECO:0000313" key="3">
    <source>
        <dbReference type="EMBL" id="QJR81407.1"/>
    </source>
</evidence>
<feature type="domain" description="CASTOR ACT" evidence="2">
    <location>
        <begin position="73"/>
        <end position="128"/>
    </location>
</feature>
<dbReference type="Pfam" id="PF10000">
    <property type="entry name" value="ACT_3"/>
    <property type="match status" value="1"/>
</dbReference>
<dbReference type="InterPro" id="IPR045865">
    <property type="entry name" value="ACT-like_dom_sf"/>
</dbReference>
<reference evidence="4" key="1">
    <citation type="submission" date="2014-12" db="EMBL/GenBank/DDBJ databases">
        <title>Complete genome sequence of a multi-drug resistant Klebsiella pneumoniae.</title>
        <authorList>
            <person name="Hua X."/>
            <person name="Chen Q."/>
            <person name="Li X."/>
            <person name="Feng Y."/>
            <person name="Ruan Z."/>
            <person name="Yu Y."/>
        </authorList>
    </citation>
    <scope>NUCLEOTIDE SEQUENCE [LARGE SCALE GENOMIC DNA]</scope>
    <source>
        <strain evidence="4">5.12</strain>
    </source>
</reference>
<feature type="domain" description="DUF2241" evidence="1">
    <location>
        <begin position="3"/>
        <end position="71"/>
    </location>
</feature>
<dbReference type="RefSeq" id="WP_075609874.1">
    <property type="nucleotide sequence ID" value="NZ_CP052766.1"/>
</dbReference>
<dbReference type="InterPro" id="IPR027795">
    <property type="entry name" value="CASTOR_ACT_dom"/>
</dbReference>
<dbReference type="AlphaFoldDB" id="A0A6M4MEG2"/>
<dbReference type="Gene3D" id="3.30.2130.10">
    <property type="entry name" value="VC0802-like"/>
    <property type="match status" value="1"/>
</dbReference>
<sequence length="135" mass="14870">MQGETELITLLNQLNPKLDPKHYVFVSVEDSAFSAFGVPEVRGWFRESEGITLICEQHFAESNNWQYAGVFQCITCHVHSSLNAVGMTAAISAALARREISANVVAAYFHDHIFVPMEKAEQAVKAMQSVSAGQP</sequence>
<gene>
    <name evidence="3" type="ORF">CA267_011780</name>
</gene>
<dbReference type="InterPro" id="IPR018717">
    <property type="entry name" value="DUF2241"/>
</dbReference>
<reference evidence="3 4" key="2">
    <citation type="submission" date="2020-04" db="EMBL/GenBank/DDBJ databases">
        <title>Complete genome sequence of Alteromonas pelagimontana 5.12T.</title>
        <authorList>
            <person name="Sinha R.K."/>
            <person name="Krishnan K.P."/>
            <person name="Kurian J.P."/>
        </authorList>
    </citation>
    <scope>NUCLEOTIDE SEQUENCE [LARGE SCALE GENOMIC DNA]</scope>
    <source>
        <strain evidence="3 4">5.12</strain>
    </source>
</reference>
<dbReference type="Pfam" id="PF13840">
    <property type="entry name" value="ACT_7"/>
    <property type="match status" value="1"/>
</dbReference>
<name>A0A6M4MEG2_9ALTE</name>
<accession>A0A6M4MEG2</accession>
<evidence type="ECO:0000313" key="4">
    <source>
        <dbReference type="Proteomes" id="UP000219285"/>
    </source>
</evidence>
<proteinExistence type="predicted"/>
<dbReference type="EMBL" id="CP052766">
    <property type="protein sequence ID" value="QJR81407.1"/>
    <property type="molecule type" value="Genomic_DNA"/>
</dbReference>
<dbReference type="PANTHER" id="PTHR39199">
    <property type="entry name" value="BLR5128 PROTEIN"/>
    <property type="match status" value="1"/>
</dbReference>
<evidence type="ECO:0000259" key="2">
    <source>
        <dbReference type="Pfam" id="PF13840"/>
    </source>
</evidence>
<dbReference type="SUPFAM" id="SSF55021">
    <property type="entry name" value="ACT-like"/>
    <property type="match status" value="2"/>
</dbReference>
<dbReference type="KEGG" id="apel:CA267_011780"/>
<evidence type="ECO:0000259" key="1">
    <source>
        <dbReference type="Pfam" id="PF10000"/>
    </source>
</evidence>
<keyword evidence="4" id="KW-1185">Reference proteome</keyword>
<dbReference type="Proteomes" id="UP000219285">
    <property type="component" value="Chromosome"/>
</dbReference>